<keyword evidence="1" id="KW-0175">Coiled coil</keyword>
<dbReference type="Proteomes" id="UP000626109">
    <property type="component" value="Unassembled WGS sequence"/>
</dbReference>
<feature type="region of interest" description="Disordered" evidence="2">
    <location>
        <begin position="1"/>
        <end position="23"/>
    </location>
</feature>
<sequence>MMSGYDAELAQLTEESSDCSETQAPVRRTLTLRKAAGLAVVGILGLAALRHATSGNAGALSYKAAAVVDLAEEETLLSQVVAQEAEVQNEEAALEEDIKKAELAIREETTKIAEDMKDPKKLAKDLDDLGKKMKELQELTDALLKEFAVHMQLESMQELKAVESDKKAGAAAEKKAEADKEKFIEDMKKMMASAKEPQELRASVAKKLAEDMKDNAAANGIVAAEKKASAADQIAQAKTMKSYAKMAMKIGQAITMKAYADDEKAMRAKFAKATADSKKISAAEKMIVGPGDTANISGDQKIKTLVSGVGSTVNLN</sequence>
<evidence type="ECO:0000256" key="2">
    <source>
        <dbReference type="SAM" id="MobiDB-lite"/>
    </source>
</evidence>
<feature type="coiled-coil region" evidence="1">
    <location>
        <begin position="77"/>
        <end position="146"/>
    </location>
</feature>
<protein>
    <submittedName>
        <fullName evidence="3">Uncharacterized protein</fullName>
    </submittedName>
</protein>
<name>A0A813L5B4_POLGL</name>
<comment type="caution">
    <text evidence="3">The sequence shown here is derived from an EMBL/GenBank/DDBJ whole genome shotgun (WGS) entry which is preliminary data.</text>
</comment>
<accession>A0A813L5B4</accession>
<evidence type="ECO:0000313" key="4">
    <source>
        <dbReference type="Proteomes" id="UP000626109"/>
    </source>
</evidence>
<dbReference type="EMBL" id="CAJNNW010033925">
    <property type="protein sequence ID" value="CAE8720925.1"/>
    <property type="molecule type" value="Genomic_DNA"/>
</dbReference>
<organism evidence="3 4">
    <name type="scientific">Polarella glacialis</name>
    <name type="common">Dinoflagellate</name>
    <dbReference type="NCBI Taxonomy" id="89957"/>
    <lineage>
        <taxon>Eukaryota</taxon>
        <taxon>Sar</taxon>
        <taxon>Alveolata</taxon>
        <taxon>Dinophyceae</taxon>
        <taxon>Suessiales</taxon>
        <taxon>Suessiaceae</taxon>
        <taxon>Polarella</taxon>
    </lineage>
</organism>
<evidence type="ECO:0000256" key="1">
    <source>
        <dbReference type="SAM" id="Coils"/>
    </source>
</evidence>
<proteinExistence type="predicted"/>
<dbReference type="AlphaFoldDB" id="A0A813L5B4"/>
<gene>
    <name evidence="3" type="ORF">PGLA2088_LOCUS41615</name>
</gene>
<reference evidence="3" key="1">
    <citation type="submission" date="2021-02" db="EMBL/GenBank/DDBJ databases">
        <authorList>
            <person name="Dougan E. K."/>
            <person name="Rhodes N."/>
            <person name="Thang M."/>
            <person name="Chan C."/>
        </authorList>
    </citation>
    <scope>NUCLEOTIDE SEQUENCE</scope>
</reference>
<evidence type="ECO:0000313" key="3">
    <source>
        <dbReference type="EMBL" id="CAE8720925.1"/>
    </source>
</evidence>